<dbReference type="InterPro" id="IPR029526">
    <property type="entry name" value="PGBD"/>
</dbReference>
<evidence type="ECO:0000313" key="2">
    <source>
        <dbReference type="EMBL" id="KAJ8956421.1"/>
    </source>
</evidence>
<dbReference type="Pfam" id="PF13843">
    <property type="entry name" value="DDE_Tnp_1_7"/>
    <property type="match status" value="1"/>
</dbReference>
<name>A0AAV8YZ97_9CUCU</name>
<sequence length="125" mass="14682">MSRLIFRQYIKNKKSKYGIKFYELTTYEGYILNLENQGRDRNEPASRNKASKTEELVLRLLGSYLNKGHHIYMDNFYNSVSLSSKLLTYKTHSTGTLRVKRRGNPVAVINKKTSERRTYGEKTKH</sequence>
<dbReference type="PANTHER" id="PTHR46599:SF3">
    <property type="entry name" value="PIGGYBAC TRANSPOSABLE ELEMENT-DERIVED PROTEIN 4"/>
    <property type="match status" value="1"/>
</dbReference>
<feature type="domain" description="PiggyBac transposable element-derived protein" evidence="1">
    <location>
        <begin position="3"/>
        <end position="113"/>
    </location>
</feature>
<accession>A0AAV8YZ97</accession>
<dbReference type="AlphaFoldDB" id="A0AAV8YZ97"/>
<keyword evidence="3" id="KW-1185">Reference proteome</keyword>
<gene>
    <name evidence="2" type="ORF">NQ314_006749</name>
</gene>
<evidence type="ECO:0000313" key="3">
    <source>
        <dbReference type="Proteomes" id="UP001162156"/>
    </source>
</evidence>
<organism evidence="2 3">
    <name type="scientific">Rhamnusium bicolor</name>
    <dbReference type="NCBI Taxonomy" id="1586634"/>
    <lineage>
        <taxon>Eukaryota</taxon>
        <taxon>Metazoa</taxon>
        <taxon>Ecdysozoa</taxon>
        <taxon>Arthropoda</taxon>
        <taxon>Hexapoda</taxon>
        <taxon>Insecta</taxon>
        <taxon>Pterygota</taxon>
        <taxon>Neoptera</taxon>
        <taxon>Endopterygota</taxon>
        <taxon>Coleoptera</taxon>
        <taxon>Polyphaga</taxon>
        <taxon>Cucujiformia</taxon>
        <taxon>Chrysomeloidea</taxon>
        <taxon>Cerambycidae</taxon>
        <taxon>Lepturinae</taxon>
        <taxon>Rhagiini</taxon>
        <taxon>Rhamnusium</taxon>
    </lineage>
</organism>
<evidence type="ECO:0000259" key="1">
    <source>
        <dbReference type="Pfam" id="PF13843"/>
    </source>
</evidence>
<dbReference type="EMBL" id="JANEYF010001822">
    <property type="protein sequence ID" value="KAJ8956421.1"/>
    <property type="molecule type" value="Genomic_DNA"/>
</dbReference>
<reference evidence="2" key="1">
    <citation type="journal article" date="2023" name="Insect Mol. Biol.">
        <title>Genome sequencing provides insights into the evolution of gene families encoding plant cell wall-degrading enzymes in longhorned beetles.</title>
        <authorList>
            <person name="Shin N.R."/>
            <person name="Okamura Y."/>
            <person name="Kirsch R."/>
            <person name="Pauchet Y."/>
        </authorList>
    </citation>
    <scope>NUCLEOTIDE SEQUENCE</scope>
    <source>
        <strain evidence="2">RBIC_L_NR</strain>
    </source>
</reference>
<protein>
    <recommendedName>
        <fullName evidence="1">PiggyBac transposable element-derived protein domain-containing protein</fullName>
    </recommendedName>
</protein>
<dbReference type="Proteomes" id="UP001162156">
    <property type="component" value="Unassembled WGS sequence"/>
</dbReference>
<comment type="caution">
    <text evidence="2">The sequence shown here is derived from an EMBL/GenBank/DDBJ whole genome shotgun (WGS) entry which is preliminary data.</text>
</comment>
<proteinExistence type="predicted"/>
<dbReference type="PANTHER" id="PTHR46599">
    <property type="entry name" value="PIGGYBAC TRANSPOSABLE ELEMENT-DERIVED PROTEIN 4"/>
    <property type="match status" value="1"/>
</dbReference>